<dbReference type="RefSeq" id="XP_056481264.1">
    <property type="nucleotide sequence ID" value="XM_056637757.1"/>
</dbReference>
<dbReference type="PANTHER" id="PTHR37013">
    <property type="entry name" value="INTEGRAL MEMBRANE PROTEIN (AFU_ORTHOLOGUE AFUA_1G05950)-RELATED"/>
    <property type="match status" value="1"/>
</dbReference>
<reference evidence="4" key="2">
    <citation type="journal article" date="2023" name="IMA Fungus">
        <title>Comparative genomic study of the Penicillium genus elucidates a diverse pangenome and 15 lateral gene transfer events.</title>
        <authorList>
            <person name="Petersen C."/>
            <person name="Sorensen T."/>
            <person name="Nielsen M.R."/>
            <person name="Sondergaard T.E."/>
            <person name="Sorensen J.L."/>
            <person name="Fitzpatrick D.A."/>
            <person name="Frisvad J.C."/>
            <person name="Nielsen K.L."/>
        </authorList>
    </citation>
    <scope>NUCLEOTIDE SEQUENCE</scope>
    <source>
        <strain evidence="4">IBT 29677</strain>
    </source>
</reference>
<protein>
    <recommendedName>
        <fullName evidence="3">DUF7703 domain-containing protein</fullName>
    </recommendedName>
</protein>
<feature type="compositionally biased region" description="Polar residues" evidence="1">
    <location>
        <begin position="385"/>
        <end position="397"/>
    </location>
</feature>
<reference evidence="4" key="1">
    <citation type="submission" date="2022-12" db="EMBL/GenBank/DDBJ databases">
        <authorList>
            <person name="Petersen C."/>
        </authorList>
    </citation>
    <scope>NUCLEOTIDE SEQUENCE</scope>
    <source>
        <strain evidence="4">IBT 29677</strain>
    </source>
</reference>
<comment type="caution">
    <text evidence="4">The sequence shown here is derived from an EMBL/GenBank/DDBJ whole genome shotgun (WGS) entry which is preliminary data.</text>
</comment>
<accession>A0A9W9SFF3</accession>
<evidence type="ECO:0000313" key="5">
    <source>
        <dbReference type="Proteomes" id="UP001147747"/>
    </source>
</evidence>
<feature type="transmembrane region" description="Helical" evidence="2">
    <location>
        <begin position="23"/>
        <end position="44"/>
    </location>
</feature>
<keyword evidence="2" id="KW-0472">Membrane</keyword>
<organism evidence="4 5">
    <name type="scientific">Penicillium cosmopolitanum</name>
    <dbReference type="NCBI Taxonomy" id="1131564"/>
    <lineage>
        <taxon>Eukaryota</taxon>
        <taxon>Fungi</taxon>
        <taxon>Dikarya</taxon>
        <taxon>Ascomycota</taxon>
        <taxon>Pezizomycotina</taxon>
        <taxon>Eurotiomycetes</taxon>
        <taxon>Eurotiomycetidae</taxon>
        <taxon>Eurotiales</taxon>
        <taxon>Aspergillaceae</taxon>
        <taxon>Penicillium</taxon>
    </lineage>
</organism>
<keyword evidence="2" id="KW-0812">Transmembrane</keyword>
<keyword evidence="2" id="KW-1133">Transmembrane helix</keyword>
<dbReference type="GeneID" id="81376737"/>
<dbReference type="Pfam" id="PF24802">
    <property type="entry name" value="DUF7703"/>
    <property type="match status" value="1"/>
</dbReference>
<feature type="transmembrane region" description="Helical" evidence="2">
    <location>
        <begin position="56"/>
        <end position="79"/>
    </location>
</feature>
<keyword evidence="5" id="KW-1185">Reference proteome</keyword>
<feature type="domain" description="DUF7703" evidence="3">
    <location>
        <begin position="28"/>
        <end position="256"/>
    </location>
</feature>
<feature type="transmembrane region" description="Helical" evidence="2">
    <location>
        <begin position="85"/>
        <end position="102"/>
    </location>
</feature>
<evidence type="ECO:0000256" key="2">
    <source>
        <dbReference type="SAM" id="Phobius"/>
    </source>
</evidence>
<feature type="region of interest" description="Disordered" evidence="1">
    <location>
        <begin position="370"/>
        <end position="422"/>
    </location>
</feature>
<dbReference type="EMBL" id="JAPZBU010000012">
    <property type="protein sequence ID" value="KAJ5376234.1"/>
    <property type="molecule type" value="Genomic_DNA"/>
</dbReference>
<name>A0A9W9SFF3_9EURO</name>
<gene>
    <name evidence="4" type="ORF">N7509_013120</name>
</gene>
<sequence>MAIHFVGIPALPPEIAKMLRENLVIVEVIIMYTIGAFTALEVGISSLNLFKRHRGLYFWSMQIAAWGIVLHTIPSLVMFVNPKNILPSTIIASIGWGCMVNGQPLVLYSRLHLVVADISRFRWILWMIIINAFIIYVTMATLVFGFSVGHENFALPAFIWNRTHVFILHAQDLIICVIYIREARRALGPIMAIRGKEGKRVINHLIIISVIVILLNTLDVVITWRVAIFAAPMKTVIYGLKLKLEFAILNRLRSFLSSHTPYVFHGGGHGRGNRHDLDDSNSTTYRRHSSDLNIYNMVNADHRPPYDGMSSMPTPTPTPGLNTFEPDPFASCFQVSMANCEPRRKRQQETQMGSTPDFHEVSLEASNENVNLPASPAPTVALYTSPGSSRSEWCSSDRNTRGRIGSSETRSTIEAELLVTPK</sequence>
<feature type="transmembrane region" description="Helical" evidence="2">
    <location>
        <begin position="201"/>
        <end position="224"/>
    </location>
</feature>
<feature type="transmembrane region" description="Helical" evidence="2">
    <location>
        <begin position="123"/>
        <end position="147"/>
    </location>
</feature>
<dbReference type="AlphaFoldDB" id="A0A9W9SFF3"/>
<dbReference type="OrthoDB" id="405906at2759"/>
<evidence type="ECO:0000259" key="3">
    <source>
        <dbReference type="Pfam" id="PF24802"/>
    </source>
</evidence>
<feature type="transmembrane region" description="Helical" evidence="2">
    <location>
        <begin position="159"/>
        <end position="180"/>
    </location>
</feature>
<evidence type="ECO:0000256" key="1">
    <source>
        <dbReference type="SAM" id="MobiDB-lite"/>
    </source>
</evidence>
<dbReference type="Proteomes" id="UP001147747">
    <property type="component" value="Unassembled WGS sequence"/>
</dbReference>
<proteinExistence type="predicted"/>
<evidence type="ECO:0000313" key="4">
    <source>
        <dbReference type="EMBL" id="KAJ5376234.1"/>
    </source>
</evidence>
<dbReference type="InterPro" id="IPR056120">
    <property type="entry name" value="DUF7703"/>
</dbReference>